<dbReference type="PROSITE" id="PS50005">
    <property type="entry name" value="TPR"/>
    <property type="match status" value="2"/>
</dbReference>
<dbReference type="AlphaFoldDB" id="A0ABD3RP07"/>
<dbReference type="InterPro" id="IPR011990">
    <property type="entry name" value="TPR-like_helical_dom_sf"/>
</dbReference>
<evidence type="ECO:0000256" key="2">
    <source>
        <dbReference type="PROSITE-ProRule" id="PRU00339"/>
    </source>
</evidence>
<dbReference type="SUPFAM" id="SSF48403">
    <property type="entry name" value="Ankyrin repeat"/>
    <property type="match status" value="1"/>
</dbReference>
<name>A0ABD3RP07_9LAMI</name>
<accession>A0ABD3RP07</accession>
<dbReference type="InterPro" id="IPR058209">
    <property type="entry name" value="TPR_BSK1_C"/>
</dbReference>
<dbReference type="InterPro" id="IPR002110">
    <property type="entry name" value="Ankyrin_rpt"/>
</dbReference>
<dbReference type="Pfam" id="PF12796">
    <property type="entry name" value="Ank_2"/>
    <property type="match status" value="3"/>
</dbReference>
<dbReference type="Proteomes" id="UP001634393">
    <property type="component" value="Unassembled WGS sequence"/>
</dbReference>
<dbReference type="PANTHER" id="PTHR46224">
    <property type="entry name" value="ANKYRIN REPEAT FAMILY PROTEIN"/>
    <property type="match status" value="1"/>
</dbReference>
<dbReference type="Pfam" id="PF25575">
    <property type="entry name" value="TPR_BSK1_C"/>
    <property type="match status" value="1"/>
</dbReference>
<keyword evidence="1" id="KW-0040">ANK repeat</keyword>
<dbReference type="InterPro" id="IPR036770">
    <property type="entry name" value="Ankyrin_rpt-contain_sf"/>
</dbReference>
<feature type="repeat" description="ANK" evidence="1">
    <location>
        <begin position="121"/>
        <end position="153"/>
    </location>
</feature>
<dbReference type="InterPro" id="IPR051616">
    <property type="entry name" value="Cul2-RING_E3_ligase_SR"/>
</dbReference>
<dbReference type="SMART" id="SM00028">
    <property type="entry name" value="TPR"/>
    <property type="match status" value="3"/>
</dbReference>
<gene>
    <name evidence="4" type="ORF">ACJIZ3_015968</name>
</gene>
<dbReference type="PANTHER" id="PTHR46224:SF6">
    <property type="entry name" value="ANKYRIN REPEAT FAMILY PROTEIN"/>
    <property type="match status" value="1"/>
</dbReference>
<dbReference type="InterPro" id="IPR019734">
    <property type="entry name" value="TPR_rpt"/>
</dbReference>
<sequence>MAPNAAHALAVREKVHSFLNAARTGNLDLLKTIAQQLDDGKGLAQTVIDVKDANKRGAFHFAAREGQIEVCKYFIEELKIDVNTKDEDGDTPLIHAAREGHTATAKYLINSGADPSISSETGNTALHHSAGIGDIELLKFLLTKSINVDLQSVVGTPLIWAAGSSQEDAVKVLLEHNANPNVKTEDDITPLLAAVAAGSSACVELLIKAGSNVNVTAAGGATPLFVAAHGGSAEIIQFLLQAGADPNVRDEDGWKPVQVAGTRGHRRAVEILFPVSLQVADVKDWSIDGILQPWTKWIEDRGLQESNKLRDITPPKKDVPEVTDEAKKKAGEAKARGDDAFKRNDYRSAIDAYTKAIDLDPSDGTLLSNRSLCWINLGDAGRALADAMACRALRPNWAKACYRIGAAFRLLQNYEESANAFYEGVTLDPENMALVTAFREAVEAGRKFHAAKQSKS</sequence>
<feature type="repeat" description="TPR" evidence="2">
    <location>
        <begin position="330"/>
        <end position="363"/>
    </location>
</feature>
<comment type="caution">
    <text evidence="4">The sequence shown here is derived from an EMBL/GenBank/DDBJ whole genome shotgun (WGS) entry which is preliminary data.</text>
</comment>
<dbReference type="SUPFAM" id="SSF48452">
    <property type="entry name" value="TPR-like"/>
    <property type="match status" value="1"/>
</dbReference>
<feature type="repeat" description="ANK" evidence="1">
    <location>
        <begin position="88"/>
        <end position="120"/>
    </location>
</feature>
<feature type="repeat" description="ANK" evidence="1">
    <location>
        <begin position="219"/>
        <end position="251"/>
    </location>
</feature>
<dbReference type="EMBL" id="JBJXBP010000008">
    <property type="protein sequence ID" value="KAL3814700.1"/>
    <property type="molecule type" value="Genomic_DNA"/>
</dbReference>
<dbReference type="PROSITE" id="PS50297">
    <property type="entry name" value="ANK_REP_REGION"/>
    <property type="match status" value="4"/>
</dbReference>
<dbReference type="PROSITE" id="PS50088">
    <property type="entry name" value="ANK_REPEAT"/>
    <property type="match status" value="5"/>
</dbReference>
<dbReference type="SMART" id="SM00248">
    <property type="entry name" value="ANK"/>
    <property type="match status" value="6"/>
</dbReference>
<feature type="repeat" description="ANK" evidence="1">
    <location>
        <begin position="186"/>
        <end position="218"/>
    </location>
</feature>
<dbReference type="Gene3D" id="1.25.40.10">
    <property type="entry name" value="Tetratricopeptide repeat domain"/>
    <property type="match status" value="1"/>
</dbReference>
<evidence type="ECO:0000259" key="3">
    <source>
        <dbReference type="Pfam" id="PF25575"/>
    </source>
</evidence>
<evidence type="ECO:0000256" key="1">
    <source>
        <dbReference type="PROSITE-ProRule" id="PRU00023"/>
    </source>
</evidence>
<organism evidence="4 5">
    <name type="scientific">Penstemon smallii</name>
    <dbReference type="NCBI Taxonomy" id="265156"/>
    <lineage>
        <taxon>Eukaryota</taxon>
        <taxon>Viridiplantae</taxon>
        <taxon>Streptophyta</taxon>
        <taxon>Embryophyta</taxon>
        <taxon>Tracheophyta</taxon>
        <taxon>Spermatophyta</taxon>
        <taxon>Magnoliopsida</taxon>
        <taxon>eudicotyledons</taxon>
        <taxon>Gunneridae</taxon>
        <taxon>Pentapetalae</taxon>
        <taxon>asterids</taxon>
        <taxon>lamiids</taxon>
        <taxon>Lamiales</taxon>
        <taxon>Plantaginaceae</taxon>
        <taxon>Cheloneae</taxon>
        <taxon>Penstemon</taxon>
    </lineage>
</organism>
<evidence type="ECO:0000313" key="5">
    <source>
        <dbReference type="Proteomes" id="UP001634393"/>
    </source>
</evidence>
<keyword evidence="2" id="KW-0802">TPR repeat</keyword>
<proteinExistence type="predicted"/>
<feature type="repeat" description="TPR" evidence="2">
    <location>
        <begin position="398"/>
        <end position="431"/>
    </location>
</feature>
<protein>
    <recommendedName>
        <fullName evidence="3">Serine/threonine-protein kinase BSK1-like TPR repeats domain-containing protein</fullName>
    </recommendedName>
</protein>
<feature type="domain" description="Serine/threonine-protein kinase BSK1-like TPR repeats" evidence="3">
    <location>
        <begin position="327"/>
        <end position="402"/>
    </location>
</feature>
<dbReference type="Gene3D" id="1.25.40.20">
    <property type="entry name" value="Ankyrin repeat-containing domain"/>
    <property type="match status" value="3"/>
</dbReference>
<evidence type="ECO:0000313" key="4">
    <source>
        <dbReference type="EMBL" id="KAL3814700.1"/>
    </source>
</evidence>
<dbReference type="PRINTS" id="PR01415">
    <property type="entry name" value="ANKYRIN"/>
</dbReference>
<reference evidence="4 5" key="1">
    <citation type="submission" date="2024-12" db="EMBL/GenBank/DDBJ databases">
        <title>The unique morphological basis and parallel evolutionary history of personate flowers in Penstemon.</title>
        <authorList>
            <person name="Depatie T.H."/>
            <person name="Wessinger C.A."/>
        </authorList>
    </citation>
    <scope>NUCLEOTIDE SEQUENCE [LARGE SCALE GENOMIC DNA]</scope>
    <source>
        <strain evidence="4">WTNN_2</strain>
        <tissue evidence="4">Leaf</tissue>
    </source>
</reference>
<feature type="repeat" description="ANK" evidence="1">
    <location>
        <begin position="156"/>
        <end position="185"/>
    </location>
</feature>
<keyword evidence="5" id="KW-1185">Reference proteome</keyword>